<evidence type="ECO:0000313" key="1">
    <source>
        <dbReference type="EMBL" id="KAK3700265.1"/>
    </source>
</evidence>
<dbReference type="AlphaFoldDB" id="A0AAE1CK05"/>
<dbReference type="EMBL" id="JAWDGP010007919">
    <property type="protein sequence ID" value="KAK3700265.1"/>
    <property type="molecule type" value="Genomic_DNA"/>
</dbReference>
<sequence length="74" mass="7765">MSSSKDLLDLPFTINVESSRAPGPGEQILSLCSKLALGCGSEELPLLFGRGCLRGASKSRSAVSMLYAVRSGTF</sequence>
<evidence type="ECO:0000313" key="2">
    <source>
        <dbReference type="Proteomes" id="UP001283361"/>
    </source>
</evidence>
<proteinExistence type="predicted"/>
<gene>
    <name evidence="1" type="ORF">RRG08_033543</name>
</gene>
<reference evidence="1" key="1">
    <citation type="journal article" date="2023" name="G3 (Bethesda)">
        <title>A reference genome for the long-term kleptoplast-retaining sea slug Elysia crispata morphotype clarki.</title>
        <authorList>
            <person name="Eastman K.E."/>
            <person name="Pendleton A.L."/>
            <person name="Shaikh M.A."/>
            <person name="Suttiyut T."/>
            <person name="Ogas R."/>
            <person name="Tomko P."/>
            <person name="Gavelis G."/>
            <person name="Widhalm J.R."/>
            <person name="Wisecaver J.H."/>
        </authorList>
    </citation>
    <scope>NUCLEOTIDE SEQUENCE</scope>
    <source>
        <strain evidence="1">ECLA1</strain>
    </source>
</reference>
<dbReference type="Proteomes" id="UP001283361">
    <property type="component" value="Unassembled WGS sequence"/>
</dbReference>
<organism evidence="1 2">
    <name type="scientific">Elysia crispata</name>
    <name type="common">lettuce slug</name>
    <dbReference type="NCBI Taxonomy" id="231223"/>
    <lineage>
        <taxon>Eukaryota</taxon>
        <taxon>Metazoa</taxon>
        <taxon>Spiralia</taxon>
        <taxon>Lophotrochozoa</taxon>
        <taxon>Mollusca</taxon>
        <taxon>Gastropoda</taxon>
        <taxon>Heterobranchia</taxon>
        <taxon>Euthyneura</taxon>
        <taxon>Panpulmonata</taxon>
        <taxon>Sacoglossa</taxon>
        <taxon>Placobranchoidea</taxon>
        <taxon>Plakobranchidae</taxon>
        <taxon>Elysia</taxon>
    </lineage>
</organism>
<name>A0AAE1CK05_9GAST</name>
<comment type="caution">
    <text evidence="1">The sequence shown here is derived from an EMBL/GenBank/DDBJ whole genome shotgun (WGS) entry which is preliminary data.</text>
</comment>
<protein>
    <submittedName>
        <fullName evidence="1">Uncharacterized protein</fullName>
    </submittedName>
</protein>
<keyword evidence="2" id="KW-1185">Reference proteome</keyword>
<accession>A0AAE1CK05</accession>